<proteinExistence type="predicted"/>
<evidence type="ECO:0000313" key="1">
    <source>
        <dbReference type="EMBL" id="KAJ2891365.1"/>
    </source>
</evidence>
<gene>
    <name evidence="1" type="ORF">IWW38_003651</name>
</gene>
<name>A0ACC1LZT0_9FUNG</name>
<dbReference type="Proteomes" id="UP001139981">
    <property type="component" value="Unassembled WGS sequence"/>
</dbReference>
<sequence length="133" mass="13782">EDFDNDFGNDFDTDFDTPDPSPTQNRPLLLPPTTSRSRHTVVAVVTVVVDGSVSLSSETSVMEYTNGDGNGREEIGGVPYTSTITENGSVVVVTGVYGEPLNANSGAMPSVAGLSIKTVLSASAVAIVLMALC</sequence>
<comment type="caution">
    <text evidence="1">The sequence shown here is derived from an EMBL/GenBank/DDBJ whole genome shotgun (WGS) entry which is preliminary data.</text>
</comment>
<feature type="non-terminal residue" evidence="1">
    <location>
        <position position="1"/>
    </location>
</feature>
<reference evidence="1" key="1">
    <citation type="submission" date="2022-07" db="EMBL/GenBank/DDBJ databases">
        <title>Phylogenomic reconstructions and comparative analyses of Kickxellomycotina fungi.</title>
        <authorList>
            <person name="Reynolds N.K."/>
            <person name="Stajich J.E."/>
            <person name="Barry K."/>
            <person name="Grigoriev I.V."/>
            <person name="Crous P."/>
            <person name="Smith M.E."/>
        </authorList>
    </citation>
    <scope>NUCLEOTIDE SEQUENCE</scope>
    <source>
        <strain evidence="1">CBS 190363</strain>
    </source>
</reference>
<organism evidence="1 2">
    <name type="scientific">Coemansia aciculifera</name>
    <dbReference type="NCBI Taxonomy" id="417176"/>
    <lineage>
        <taxon>Eukaryota</taxon>
        <taxon>Fungi</taxon>
        <taxon>Fungi incertae sedis</taxon>
        <taxon>Zoopagomycota</taxon>
        <taxon>Kickxellomycotina</taxon>
        <taxon>Kickxellomycetes</taxon>
        <taxon>Kickxellales</taxon>
        <taxon>Kickxellaceae</taxon>
        <taxon>Coemansia</taxon>
    </lineage>
</organism>
<evidence type="ECO:0000313" key="2">
    <source>
        <dbReference type="Proteomes" id="UP001139981"/>
    </source>
</evidence>
<accession>A0ACC1LZT0</accession>
<keyword evidence="2" id="KW-1185">Reference proteome</keyword>
<dbReference type="EMBL" id="JANBVB010001009">
    <property type="protein sequence ID" value="KAJ2891365.1"/>
    <property type="molecule type" value="Genomic_DNA"/>
</dbReference>
<protein>
    <submittedName>
        <fullName evidence="1">Uncharacterized protein</fullName>
    </submittedName>
</protein>